<name>A0A9X2CBC5_9GAMM</name>
<keyword evidence="1" id="KW-0472">Membrane</keyword>
<feature type="transmembrane region" description="Helical" evidence="1">
    <location>
        <begin position="20"/>
        <end position="43"/>
    </location>
</feature>
<sequence length="172" mass="19195">MPNPKLFIILNALSFQLVWWAGVLAGNQLLLLSIVLVVSHFLLSQSQRLDFQLMCLCAVIGMSVDTLLTWAGVFVFADTPYWLALLWLVFALSLRYSLVFFQRIAVSLQALFGAVFGTLSYIAGAEFNAVVLPYGQWVSAIVLAVIWSVLFPVLLMVSRGEYTRGLTQESRQ</sequence>
<gene>
    <name evidence="2" type="ORF">L2749_14320</name>
</gene>
<evidence type="ECO:0000313" key="2">
    <source>
        <dbReference type="EMBL" id="MCL1106419.1"/>
    </source>
</evidence>
<dbReference type="RefSeq" id="WP_188925797.1">
    <property type="nucleotide sequence ID" value="NZ_BMQI01000031.1"/>
</dbReference>
<reference evidence="2" key="1">
    <citation type="submission" date="2022-01" db="EMBL/GenBank/DDBJ databases">
        <title>Whole genome-based taxonomy of the Shewanellaceae.</title>
        <authorList>
            <person name="Martin-Rodriguez A.J."/>
        </authorList>
    </citation>
    <scope>NUCLEOTIDE SEQUENCE</scope>
    <source>
        <strain evidence="2">DSM 23803</strain>
    </source>
</reference>
<feature type="transmembrane region" description="Helical" evidence="1">
    <location>
        <begin position="137"/>
        <end position="157"/>
    </location>
</feature>
<accession>A0A9X2CBC5</accession>
<organism evidence="2 3">
    <name type="scientific">Shewanella algicola</name>
    <dbReference type="NCBI Taxonomy" id="640633"/>
    <lineage>
        <taxon>Bacteria</taxon>
        <taxon>Pseudomonadati</taxon>
        <taxon>Pseudomonadota</taxon>
        <taxon>Gammaproteobacteria</taxon>
        <taxon>Alteromonadales</taxon>
        <taxon>Shewanellaceae</taxon>
        <taxon>Shewanella</taxon>
    </lineage>
</organism>
<feature type="transmembrane region" description="Helical" evidence="1">
    <location>
        <begin position="81"/>
        <end position="98"/>
    </location>
</feature>
<keyword evidence="1" id="KW-0812">Transmembrane</keyword>
<proteinExistence type="predicted"/>
<dbReference type="AlphaFoldDB" id="A0A9X2CBC5"/>
<feature type="transmembrane region" description="Helical" evidence="1">
    <location>
        <begin position="110"/>
        <end position="131"/>
    </location>
</feature>
<evidence type="ECO:0000313" key="3">
    <source>
        <dbReference type="Proteomes" id="UP001139408"/>
    </source>
</evidence>
<keyword evidence="3" id="KW-1185">Reference proteome</keyword>
<keyword evidence="1" id="KW-1133">Transmembrane helix</keyword>
<dbReference type="Proteomes" id="UP001139408">
    <property type="component" value="Unassembled WGS sequence"/>
</dbReference>
<dbReference type="Pfam" id="PF11086">
    <property type="entry name" value="DUF2878"/>
    <property type="match status" value="1"/>
</dbReference>
<feature type="transmembrane region" description="Helical" evidence="1">
    <location>
        <begin position="55"/>
        <end position="75"/>
    </location>
</feature>
<dbReference type="EMBL" id="JAKILJ010000033">
    <property type="protein sequence ID" value="MCL1106419.1"/>
    <property type="molecule type" value="Genomic_DNA"/>
</dbReference>
<comment type="caution">
    <text evidence="2">The sequence shown here is derived from an EMBL/GenBank/DDBJ whole genome shotgun (WGS) entry which is preliminary data.</text>
</comment>
<evidence type="ECO:0000256" key="1">
    <source>
        <dbReference type="SAM" id="Phobius"/>
    </source>
</evidence>
<protein>
    <submittedName>
        <fullName evidence="2">DUF2878 domain-containing protein</fullName>
    </submittedName>
</protein>
<dbReference type="InterPro" id="IPR021306">
    <property type="entry name" value="DUF2878"/>
</dbReference>